<dbReference type="Proteomes" id="UP000314986">
    <property type="component" value="Unassembled WGS sequence"/>
</dbReference>
<reference evidence="5" key="1">
    <citation type="journal article" date="2006" name="Science">
        <title>Ancient noncoding elements conserved in the human genome.</title>
        <authorList>
            <person name="Venkatesh B."/>
            <person name="Kirkness E.F."/>
            <person name="Loh Y.H."/>
            <person name="Halpern A.L."/>
            <person name="Lee A.P."/>
            <person name="Johnson J."/>
            <person name="Dandona N."/>
            <person name="Viswanathan L.D."/>
            <person name="Tay A."/>
            <person name="Venter J.C."/>
            <person name="Strausberg R.L."/>
            <person name="Brenner S."/>
        </authorList>
    </citation>
    <scope>NUCLEOTIDE SEQUENCE [LARGE SCALE GENOMIC DNA]</scope>
</reference>
<dbReference type="GeneTree" id="ENSGT00950000183073"/>
<reference evidence="4" key="4">
    <citation type="submission" date="2025-08" db="UniProtKB">
        <authorList>
            <consortium name="Ensembl"/>
        </authorList>
    </citation>
    <scope>IDENTIFICATION</scope>
</reference>
<organism evidence="4 5">
    <name type="scientific">Callorhinchus milii</name>
    <name type="common">Ghost shark</name>
    <dbReference type="NCBI Taxonomy" id="7868"/>
    <lineage>
        <taxon>Eukaryota</taxon>
        <taxon>Metazoa</taxon>
        <taxon>Chordata</taxon>
        <taxon>Craniata</taxon>
        <taxon>Vertebrata</taxon>
        <taxon>Chondrichthyes</taxon>
        <taxon>Holocephali</taxon>
        <taxon>Chimaeriformes</taxon>
        <taxon>Callorhinchidae</taxon>
        <taxon>Callorhinchus</taxon>
    </lineage>
</organism>
<dbReference type="InterPro" id="IPR000555">
    <property type="entry name" value="JAMM/MPN+_dom"/>
</dbReference>
<reference evidence="4" key="5">
    <citation type="submission" date="2025-09" db="UniProtKB">
        <authorList>
            <consortium name="Ensembl"/>
        </authorList>
    </citation>
    <scope>IDENTIFICATION</scope>
</reference>
<evidence type="ECO:0000256" key="1">
    <source>
        <dbReference type="ARBA" id="ARBA00010893"/>
    </source>
</evidence>
<accession>A0A4W3H6T6</accession>
<keyword evidence="5" id="KW-1185">Reference proteome</keyword>
<dbReference type="Gene3D" id="3.40.140.10">
    <property type="entry name" value="Cytidine Deaminase, domain 2"/>
    <property type="match status" value="1"/>
</dbReference>
<dbReference type="PROSITE" id="PS50249">
    <property type="entry name" value="MPN"/>
    <property type="match status" value="1"/>
</dbReference>
<dbReference type="GO" id="GO:0008180">
    <property type="term" value="C:COP9 signalosome"/>
    <property type="evidence" value="ECO:0007669"/>
    <property type="project" value="TreeGrafter"/>
</dbReference>
<dbReference type="Ensembl" id="ENSCMIT00000011165.1">
    <property type="protein sequence ID" value="ENSCMIP00000010887.1"/>
    <property type="gene ID" value="ENSCMIG00000005725.1"/>
</dbReference>
<proteinExistence type="inferred from homology"/>
<dbReference type="InterPro" id="IPR037518">
    <property type="entry name" value="MPN"/>
</dbReference>
<dbReference type="SMART" id="SM00232">
    <property type="entry name" value="JAB_MPN"/>
    <property type="match status" value="1"/>
</dbReference>
<evidence type="ECO:0000259" key="3">
    <source>
        <dbReference type="PROSITE" id="PS50249"/>
    </source>
</evidence>
<dbReference type="STRING" id="7868.ENSCMIP00000010887"/>
<sequence>MRVSVHTATPSVMASGVTGSVSVALHPLVILNISDHWIRMRSQEGRPIQVIGALIGKQEGRNIEVMNSFELLSHSVEEKIVIDKEYYYTKEEQFKQVFKDMEFLGWYTTGGPPDESDIHVHKQVIIIIIIIILAFDTAPYTPSRRLEALHILYCKVGNNLLSKTNNNNNKLVTQSTIVGRRWVSPTTYTTNSLYSVSCEAL</sequence>
<evidence type="ECO:0000256" key="2">
    <source>
        <dbReference type="ARBA" id="ARBA00014871"/>
    </source>
</evidence>
<dbReference type="InParanoid" id="A0A4W3H6T6"/>
<dbReference type="PANTHER" id="PTHR10540:SF8">
    <property type="entry name" value="COP9 SIGNALOSOME COMPLEX SUBUNIT 6"/>
    <property type="match status" value="1"/>
</dbReference>
<evidence type="ECO:0000313" key="4">
    <source>
        <dbReference type="Ensembl" id="ENSCMIP00000010887.1"/>
    </source>
</evidence>
<dbReference type="AlphaFoldDB" id="A0A4W3H6T6"/>
<dbReference type="PANTHER" id="PTHR10540">
    <property type="entry name" value="EUKARYOTIC TRANSLATION INITIATION FACTOR 3 SUBUNIT F-RELATED"/>
    <property type="match status" value="1"/>
</dbReference>
<protein>
    <recommendedName>
        <fullName evidence="2">COP9 signalosome complex subunit 6</fullName>
    </recommendedName>
</protein>
<reference evidence="5" key="2">
    <citation type="journal article" date="2007" name="PLoS Biol.">
        <title>Survey sequencing and comparative analysis of the elephant shark (Callorhinchus milii) genome.</title>
        <authorList>
            <person name="Venkatesh B."/>
            <person name="Kirkness E.F."/>
            <person name="Loh Y.H."/>
            <person name="Halpern A.L."/>
            <person name="Lee A.P."/>
            <person name="Johnson J."/>
            <person name="Dandona N."/>
            <person name="Viswanathan L.D."/>
            <person name="Tay A."/>
            <person name="Venter J.C."/>
            <person name="Strausberg R.L."/>
            <person name="Brenner S."/>
        </authorList>
    </citation>
    <scope>NUCLEOTIDE SEQUENCE [LARGE SCALE GENOMIC DNA]</scope>
</reference>
<comment type="similarity">
    <text evidence="1">Belongs to the peptidase M67A family. CSN6 subfamily.</text>
</comment>
<feature type="domain" description="MPN" evidence="3">
    <location>
        <begin position="23"/>
        <end position="170"/>
    </location>
</feature>
<dbReference type="GO" id="GO:0008237">
    <property type="term" value="F:metallopeptidase activity"/>
    <property type="evidence" value="ECO:0007669"/>
    <property type="project" value="InterPro"/>
</dbReference>
<name>A0A4W3H6T6_CALMI</name>
<evidence type="ECO:0000313" key="5">
    <source>
        <dbReference type="Proteomes" id="UP000314986"/>
    </source>
</evidence>
<reference evidence="5" key="3">
    <citation type="journal article" date="2014" name="Nature">
        <title>Elephant shark genome provides unique insights into gnathostome evolution.</title>
        <authorList>
            <consortium name="International Elephant Shark Genome Sequencing Consortium"/>
            <person name="Venkatesh B."/>
            <person name="Lee A.P."/>
            <person name="Ravi V."/>
            <person name="Maurya A.K."/>
            <person name="Lian M.M."/>
            <person name="Swann J.B."/>
            <person name="Ohta Y."/>
            <person name="Flajnik M.F."/>
            <person name="Sutoh Y."/>
            <person name="Kasahara M."/>
            <person name="Hoon S."/>
            <person name="Gangu V."/>
            <person name="Roy S.W."/>
            <person name="Irimia M."/>
            <person name="Korzh V."/>
            <person name="Kondrychyn I."/>
            <person name="Lim Z.W."/>
            <person name="Tay B.H."/>
            <person name="Tohari S."/>
            <person name="Kong K.W."/>
            <person name="Ho S."/>
            <person name="Lorente-Galdos B."/>
            <person name="Quilez J."/>
            <person name="Marques-Bonet T."/>
            <person name="Raney B.J."/>
            <person name="Ingham P.W."/>
            <person name="Tay A."/>
            <person name="Hillier L.W."/>
            <person name="Minx P."/>
            <person name="Boehm T."/>
            <person name="Wilson R.K."/>
            <person name="Brenner S."/>
            <person name="Warren W.C."/>
        </authorList>
    </citation>
    <scope>NUCLEOTIDE SEQUENCE [LARGE SCALE GENOMIC DNA]</scope>
</reference>
<dbReference type="Pfam" id="PF01398">
    <property type="entry name" value="JAB"/>
    <property type="match status" value="1"/>
</dbReference>